<proteinExistence type="predicted"/>
<dbReference type="OMA" id="LEDNATW"/>
<keyword evidence="3" id="KW-1185">Reference proteome</keyword>
<dbReference type="Pfam" id="PF07727">
    <property type="entry name" value="RVT_2"/>
    <property type="match status" value="1"/>
</dbReference>
<reference evidence="2 3" key="1">
    <citation type="journal article" date="2014" name="Nat. Commun.">
        <title>Klebsormidium flaccidum genome reveals primary factors for plant terrestrial adaptation.</title>
        <authorList>
            <person name="Hori K."/>
            <person name="Maruyama F."/>
            <person name="Fujisawa T."/>
            <person name="Togashi T."/>
            <person name="Yamamoto N."/>
            <person name="Seo M."/>
            <person name="Sato S."/>
            <person name="Yamada T."/>
            <person name="Mori H."/>
            <person name="Tajima N."/>
            <person name="Moriyama T."/>
            <person name="Ikeuchi M."/>
            <person name="Watanabe M."/>
            <person name="Wada H."/>
            <person name="Kobayashi K."/>
            <person name="Saito M."/>
            <person name="Masuda T."/>
            <person name="Sasaki-Sekimoto Y."/>
            <person name="Mashiguchi K."/>
            <person name="Awai K."/>
            <person name="Shimojima M."/>
            <person name="Masuda S."/>
            <person name="Iwai M."/>
            <person name="Nobusawa T."/>
            <person name="Narise T."/>
            <person name="Kondo S."/>
            <person name="Saito H."/>
            <person name="Sato R."/>
            <person name="Murakawa M."/>
            <person name="Ihara Y."/>
            <person name="Oshima-Yamada Y."/>
            <person name="Ohtaka K."/>
            <person name="Satoh M."/>
            <person name="Sonobe K."/>
            <person name="Ishii M."/>
            <person name="Ohtani R."/>
            <person name="Kanamori-Sato M."/>
            <person name="Honoki R."/>
            <person name="Miyazaki D."/>
            <person name="Mochizuki H."/>
            <person name="Umetsu J."/>
            <person name="Higashi K."/>
            <person name="Shibata D."/>
            <person name="Kamiya Y."/>
            <person name="Sato N."/>
            <person name="Nakamura Y."/>
            <person name="Tabata S."/>
            <person name="Ida S."/>
            <person name="Kurokawa K."/>
            <person name="Ohta H."/>
        </authorList>
    </citation>
    <scope>NUCLEOTIDE SEQUENCE [LARGE SCALE GENOMIC DNA]</scope>
    <source>
        <strain evidence="2 3">NIES-2285</strain>
    </source>
</reference>
<name>A0A1Y1IRY7_KLENI</name>
<evidence type="ECO:0000313" key="2">
    <source>
        <dbReference type="EMBL" id="GAQ93640.1"/>
    </source>
</evidence>
<dbReference type="CDD" id="cd09272">
    <property type="entry name" value="RNase_HI_RT_Ty1"/>
    <property type="match status" value="1"/>
</dbReference>
<dbReference type="PANTHER" id="PTHR11439:SF483">
    <property type="entry name" value="PEPTIDE SYNTHASE GLIP-LIKE, PUTATIVE (AFU_ORTHOLOGUE AFUA_3G12920)-RELATED"/>
    <property type="match status" value="1"/>
</dbReference>
<dbReference type="Proteomes" id="UP000054558">
    <property type="component" value="Unassembled WGS sequence"/>
</dbReference>
<dbReference type="InterPro" id="IPR013103">
    <property type="entry name" value="RVT_2"/>
</dbReference>
<evidence type="ECO:0000259" key="1">
    <source>
        <dbReference type="Pfam" id="PF07727"/>
    </source>
</evidence>
<sequence length="300" mass="33678">MTWIYKIKRDALGNVERYKSRLLPKEYLQKQGIDFEEVFALVSKHTTLRALLVVVAERDFELHQLDVKTAILNGELKEEIHMQQPQGYKQGGPTCKCVGSLLHMSVCTRPDIAQALGALARHMAGLTEEHWRAALRVVRYLAGISNDGVTFRGSGETLIAYCNAITRVTWTRSGPQRDTLPDIWGGGELVEQAAANGGGLEAENMRAAKAVKEALWFCKLGEDLELDLGTVQIYCDYQGAIRLLKHPIASYRSKHFDEIHHFAWERVARKKVAFAYCKTEDVKADIMTKALAPGNFKMCI</sequence>
<dbReference type="OrthoDB" id="411615at2759"/>
<protein>
    <recommendedName>
        <fullName evidence="1">Reverse transcriptase Ty1/copia-type domain-containing protein</fullName>
    </recommendedName>
</protein>
<dbReference type="PANTHER" id="PTHR11439">
    <property type="entry name" value="GAG-POL-RELATED RETROTRANSPOSON"/>
    <property type="match status" value="1"/>
</dbReference>
<evidence type="ECO:0000313" key="3">
    <source>
        <dbReference type="Proteomes" id="UP000054558"/>
    </source>
</evidence>
<dbReference type="AlphaFoldDB" id="A0A1Y1IRY7"/>
<feature type="domain" description="Reverse transcriptase Ty1/copia-type" evidence="1">
    <location>
        <begin position="2"/>
        <end position="97"/>
    </location>
</feature>
<dbReference type="STRING" id="105231.A0A1Y1IRY7"/>
<dbReference type="EMBL" id="DF238695">
    <property type="protein sequence ID" value="GAQ93640.1"/>
    <property type="molecule type" value="Genomic_DNA"/>
</dbReference>
<organism evidence="2 3">
    <name type="scientific">Klebsormidium nitens</name>
    <name type="common">Green alga</name>
    <name type="synonym">Ulothrix nitens</name>
    <dbReference type="NCBI Taxonomy" id="105231"/>
    <lineage>
        <taxon>Eukaryota</taxon>
        <taxon>Viridiplantae</taxon>
        <taxon>Streptophyta</taxon>
        <taxon>Klebsormidiophyceae</taxon>
        <taxon>Klebsormidiales</taxon>
        <taxon>Klebsormidiaceae</taxon>
        <taxon>Klebsormidium</taxon>
    </lineage>
</organism>
<accession>A0A1Y1IRY7</accession>
<gene>
    <name evidence="2" type="ORF">KFL_017460010</name>
</gene>